<feature type="compositionally biased region" description="Polar residues" evidence="1">
    <location>
        <begin position="63"/>
        <end position="78"/>
    </location>
</feature>
<dbReference type="CDD" id="cd01299">
    <property type="entry name" value="Met_dep_hydrolase_A"/>
    <property type="match status" value="1"/>
</dbReference>
<evidence type="ECO:0000313" key="3">
    <source>
        <dbReference type="EMBL" id="EMR64967.1"/>
    </source>
</evidence>
<name>M7SL76_EUTLA</name>
<keyword evidence="3" id="KW-0378">Hydrolase</keyword>
<keyword evidence="4" id="KW-1185">Reference proteome</keyword>
<dbReference type="PANTHER" id="PTHR43135:SF3">
    <property type="entry name" value="ALPHA-D-RIBOSE 1-METHYLPHOSPHONATE 5-TRIPHOSPHATE DIPHOSPHATASE"/>
    <property type="match status" value="1"/>
</dbReference>
<evidence type="ECO:0000259" key="2">
    <source>
        <dbReference type="Pfam" id="PF01979"/>
    </source>
</evidence>
<dbReference type="Pfam" id="PF01979">
    <property type="entry name" value="Amidohydro_1"/>
    <property type="match status" value="1"/>
</dbReference>
<proteinExistence type="predicted"/>
<dbReference type="SUPFAM" id="SSF51338">
    <property type="entry name" value="Composite domain of metallo-dependent hydrolases"/>
    <property type="match status" value="1"/>
</dbReference>
<organism evidence="3 4">
    <name type="scientific">Eutypa lata (strain UCR-EL1)</name>
    <name type="common">Grapevine dieback disease fungus</name>
    <name type="synonym">Eutypa armeniacae</name>
    <dbReference type="NCBI Taxonomy" id="1287681"/>
    <lineage>
        <taxon>Eukaryota</taxon>
        <taxon>Fungi</taxon>
        <taxon>Dikarya</taxon>
        <taxon>Ascomycota</taxon>
        <taxon>Pezizomycotina</taxon>
        <taxon>Sordariomycetes</taxon>
        <taxon>Xylariomycetidae</taxon>
        <taxon>Xylariales</taxon>
        <taxon>Diatrypaceae</taxon>
        <taxon>Eutypa</taxon>
    </lineage>
</organism>
<dbReference type="InterPro" id="IPR011059">
    <property type="entry name" value="Metal-dep_hydrolase_composite"/>
</dbReference>
<dbReference type="SUPFAM" id="SSF51556">
    <property type="entry name" value="Metallo-dependent hydrolases"/>
    <property type="match status" value="1"/>
</dbReference>
<evidence type="ECO:0000313" key="4">
    <source>
        <dbReference type="Proteomes" id="UP000012174"/>
    </source>
</evidence>
<accession>M7SL76</accession>
<dbReference type="InterPro" id="IPR006680">
    <property type="entry name" value="Amidohydro-rel"/>
</dbReference>
<feature type="region of interest" description="Disordered" evidence="1">
    <location>
        <begin position="60"/>
        <end position="81"/>
    </location>
</feature>
<dbReference type="InterPro" id="IPR057744">
    <property type="entry name" value="OTAase-like"/>
</dbReference>
<dbReference type="eggNOG" id="ENOG502QT17">
    <property type="taxonomic scope" value="Eukaryota"/>
</dbReference>
<feature type="domain" description="Amidohydrolase-related" evidence="2">
    <location>
        <begin position="92"/>
        <end position="457"/>
    </location>
</feature>
<dbReference type="GO" id="GO:0016810">
    <property type="term" value="F:hydrolase activity, acting on carbon-nitrogen (but not peptide) bonds"/>
    <property type="evidence" value="ECO:0007669"/>
    <property type="project" value="InterPro"/>
</dbReference>
<dbReference type="Proteomes" id="UP000012174">
    <property type="component" value="Unassembled WGS sequence"/>
</dbReference>
<dbReference type="Gene3D" id="3.20.20.140">
    <property type="entry name" value="Metal-dependent hydrolases"/>
    <property type="match status" value="1"/>
</dbReference>
<sequence>MGRDIAPQELANEITVHTSSLFDSKNKCFVSDLSLVIDTKTGLITRTWKRQPHEEEELLATAQGKSTTTTNNDVSQSDNNKKTGVIDLRGLTVLPGLVDSHTHIFLHPYTETPSLHQMRDESVVERVVRATNHARAALMAGYTTYRDLGTEGLRDADANLRDAINRGLMPGPRMYVATECIASSAGYELRRENAFPGSGLAVPRISDPADGVDGVRAAVRRRLGAGADIVKFYADYRKRALRFPASPWPGAAPVQFPPPSDDPFDNRRNPNVLLFTQAEMDAMVSEARASGSPISAHAQSPAAVVMAARAGVTTIEHGYIPDDEAVRAMRDSGTIFVPTLSVYEVSYDGAAMRAILAHAKAAFDAGVKLAAGGDTGAIAHGENARELELLEKAGVPTLDILRAATLHGWEACGGDLCGRRFGALEDGFAADIVAVDGDFGKDLSALRKVKFVMKDGVVYKDEVA</sequence>
<dbReference type="AlphaFoldDB" id="M7SL76"/>
<protein>
    <submittedName>
        <fullName evidence="3">Putative amidohydrolase domain containing protein</fullName>
    </submittedName>
</protein>
<dbReference type="PANTHER" id="PTHR43135">
    <property type="entry name" value="ALPHA-D-RIBOSE 1-METHYLPHOSPHONATE 5-TRIPHOSPHATE DIPHOSPHATASE"/>
    <property type="match status" value="1"/>
</dbReference>
<dbReference type="Gene3D" id="2.30.40.10">
    <property type="entry name" value="Urease, subunit C, domain 1"/>
    <property type="match status" value="1"/>
</dbReference>
<gene>
    <name evidence="3" type="ORF">UCREL1_8059</name>
</gene>
<dbReference type="KEGG" id="ela:UCREL1_8059"/>
<dbReference type="InterPro" id="IPR051781">
    <property type="entry name" value="Metallo-dep_Hydrolase"/>
</dbReference>
<dbReference type="InterPro" id="IPR032466">
    <property type="entry name" value="Metal_Hydrolase"/>
</dbReference>
<dbReference type="OMA" id="IPHGQNA"/>
<evidence type="ECO:0000256" key="1">
    <source>
        <dbReference type="SAM" id="MobiDB-lite"/>
    </source>
</evidence>
<dbReference type="OrthoDB" id="5595695at2759"/>
<reference evidence="4" key="1">
    <citation type="journal article" date="2013" name="Genome Announc.">
        <title>Draft genome sequence of the grapevine dieback fungus Eutypa lata UCR-EL1.</title>
        <authorList>
            <person name="Blanco-Ulate B."/>
            <person name="Rolshausen P.E."/>
            <person name="Cantu D."/>
        </authorList>
    </citation>
    <scope>NUCLEOTIDE SEQUENCE [LARGE SCALE GENOMIC DNA]</scope>
    <source>
        <strain evidence="4">UCR-EL1</strain>
    </source>
</reference>
<dbReference type="EMBL" id="KB706956">
    <property type="protein sequence ID" value="EMR64967.1"/>
    <property type="molecule type" value="Genomic_DNA"/>
</dbReference>
<dbReference type="HOGENOM" id="CLU_023620_1_0_1"/>
<dbReference type="STRING" id="1287681.M7SL76"/>